<dbReference type="AlphaFoldDB" id="A0A8J3IT92"/>
<evidence type="ECO:0000313" key="2">
    <source>
        <dbReference type="Proteomes" id="UP000597444"/>
    </source>
</evidence>
<dbReference type="PANTHER" id="PTHR34472:SF1">
    <property type="entry name" value="SULFUR CARRIER PROTEIN THIS"/>
    <property type="match status" value="1"/>
</dbReference>
<organism evidence="1 2">
    <name type="scientific">Reticulibacter mediterranei</name>
    <dbReference type="NCBI Taxonomy" id="2778369"/>
    <lineage>
        <taxon>Bacteria</taxon>
        <taxon>Bacillati</taxon>
        <taxon>Chloroflexota</taxon>
        <taxon>Ktedonobacteria</taxon>
        <taxon>Ktedonobacterales</taxon>
        <taxon>Reticulibacteraceae</taxon>
        <taxon>Reticulibacter</taxon>
    </lineage>
</organism>
<dbReference type="InterPro" id="IPR010035">
    <property type="entry name" value="Thi_S"/>
</dbReference>
<dbReference type="SUPFAM" id="SSF54285">
    <property type="entry name" value="MoaD/ThiS"/>
    <property type="match status" value="1"/>
</dbReference>
<comment type="caution">
    <text evidence="1">The sequence shown here is derived from an EMBL/GenBank/DDBJ whole genome shotgun (WGS) entry which is preliminary data.</text>
</comment>
<reference evidence="1" key="1">
    <citation type="submission" date="2020-10" db="EMBL/GenBank/DDBJ databases">
        <title>Taxonomic study of unclassified bacteria belonging to the class Ktedonobacteria.</title>
        <authorList>
            <person name="Yabe S."/>
            <person name="Wang C.M."/>
            <person name="Zheng Y."/>
            <person name="Sakai Y."/>
            <person name="Cavaletti L."/>
            <person name="Monciardini P."/>
            <person name="Donadio S."/>
        </authorList>
    </citation>
    <scope>NUCLEOTIDE SEQUENCE</scope>
    <source>
        <strain evidence="1">ID150040</strain>
    </source>
</reference>
<dbReference type="Gene3D" id="3.10.20.30">
    <property type="match status" value="1"/>
</dbReference>
<sequence length="77" mass="8164">MKKEMEDAMISINIITNGQPRTVEAGSTVADLLRNLAITPERVVVQLDGVIVARTAFAQADLQEGSQLEIVTLVGGG</sequence>
<dbReference type="InterPro" id="IPR003749">
    <property type="entry name" value="ThiS/MoaD-like"/>
</dbReference>
<name>A0A8J3IT92_9CHLR</name>
<proteinExistence type="predicted"/>
<accession>A0A8J3IT92</accession>
<dbReference type="Proteomes" id="UP000597444">
    <property type="component" value="Unassembled WGS sequence"/>
</dbReference>
<keyword evidence="2" id="KW-1185">Reference proteome</keyword>
<dbReference type="EMBL" id="BNJK01000002">
    <property type="protein sequence ID" value="GHO98173.1"/>
    <property type="molecule type" value="Genomic_DNA"/>
</dbReference>
<dbReference type="NCBIfam" id="TIGR01683">
    <property type="entry name" value="thiS"/>
    <property type="match status" value="1"/>
</dbReference>
<dbReference type="InterPro" id="IPR012675">
    <property type="entry name" value="Beta-grasp_dom_sf"/>
</dbReference>
<dbReference type="CDD" id="cd00565">
    <property type="entry name" value="Ubl_ThiS"/>
    <property type="match status" value="1"/>
</dbReference>
<gene>
    <name evidence="1" type="primary">thiS</name>
    <name evidence="1" type="ORF">KSF_082210</name>
</gene>
<dbReference type="RefSeq" id="WP_220208938.1">
    <property type="nucleotide sequence ID" value="NZ_BNJK01000002.1"/>
</dbReference>
<protein>
    <submittedName>
        <fullName evidence="1">Thiamine biosynthesis protein ThiS</fullName>
    </submittedName>
</protein>
<dbReference type="PANTHER" id="PTHR34472">
    <property type="entry name" value="SULFUR CARRIER PROTEIN THIS"/>
    <property type="match status" value="1"/>
</dbReference>
<dbReference type="Pfam" id="PF02597">
    <property type="entry name" value="ThiS"/>
    <property type="match status" value="1"/>
</dbReference>
<evidence type="ECO:0000313" key="1">
    <source>
        <dbReference type="EMBL" id="GHO98173.1"/>
    </source>
</evidence>
<dbReference type="InterPro" id="IPR016155">
    <property type="entry name" value="Mopterin_synth/thiamin_S_b"/>
</dbReference>